<protein>
    <submittedName>
        <fullName evidence="1">Uncharacterized protein</fullName>
    </submittedName>
</protein>
<dbReference type="AlphaFoldDB" id="A0A7S3VUW5"/>
<dbReference type="EMBL" id="HBIP01036640">
    <property type="protein sequence ID" value="CAE0507153.1"/>
    <property type="molecule type" value="Transcribed_RNA"/>
</dbReference>
<evidence type="ECO:0000313" key="1">
    <source>
        <dbReference type="EMBL" id="CAE0507153.1"/>
    </source>
</evidence>
<name>A0A7S3VUW5_DUNTE</name>
<sequence length="175" mass="20228">MRKGSETLSFYEDFQVILDVGYTRHAQAVMLDSAWANKVRGIWESAAKTEGERWARPAEPILHDMEDEKAEPTVFFHNTNYRISRKYINIEKVKILKEEALKCVRAEGSAKYHKCMEIHKRLQAAVRVSSNVDRGPLARKRDVAFIYHTNNMNELQKQAAELEVPFPFYAPPKSS</sequence>
<proteinExistence type="predicted"/>
<accession>A0A7S3VUW5</accession>
<reference evidence="1" key="1">
    <citation type="submission" date="2021-01" db="EMBL/GenBank/DDBJ databases">
        <authorList>
            <person name="Corre E."/>
            <person name="Pelletier E."/>
            <person name="Niang G."/>
            <person name="Scheremetjew M."/>
            <person name="Finn R."/>
            <person name="Kale V."/>
            <person name="Holt S."/>
            <person name="Cochrane G."/>
            <person name="Meng A."/>
            <person name="Brown T."/>
            <person name="Cohen L."/>
        </authorList>
    </citation>
    <scope>NUCLEOTIDE SEQUENCE</scope>
    <source>
        <strain evidence="1">CCMP1320</strain>
    </source>
</reference>
<organism evidence="1">
    <name type="scientific">Dunaliella tertiolecta</name>
    <name type="common">Green alga</name>
    <dbReference type="NCBI Taxonomy" id="3047"/>
    <lineage>
        <taxon>Eukaryota</taxon>
        <taxon>Viridiplantae</taxon>
        <taxon>Chlorophyta</taxon>
        <taxon>core chlorophytes</taxon>
        <taxon>Chlorophyceae</taxon>
        <taxon>CS clade</taxon>
        <taxon>Chlamydomonadales</taxon>
        <taxon>Dunaliellaceae</taxon>
        <taxon>Dunaliella</taxon>
    </lineage>
</organism>
<gene>
    <name evidence="1" type="ORF">DTER00134_LOCUS22229</name>
</gene>